<dbReference type="InParanoid" id="A0A286UIW4"/>
<feature type="compositionally biased region" description="Polar residues" evidence="1">
    <location>
        <begin position="1"/>
        <end position="21"/>
    </location>
</feature>
<keyword evidence="3" id="KW-0808">Transferase</keyword>
<dbReference type="OrthoDB" id="2013972at2759"/>
<gene>
    <name evidence="3" type="ORF">PNOK_0434800</name>
</gene>
<dbReference type="GO" id="GO:0032259">
    <property type="term" value="P:methylation"/>
    <property type="evidence" value="ECO:0007669"/>
    <property type="project" value="UniProtKB-KW"/>
</dbReference>
<sequence length="809" mass="91475">MPTASTTFSQVRRSSIPSEVNKQLRKLRRNESPDSPVLEKAQPTDLKPLVLTKESPFALKKGKKYHTFSKSEVPFPRSYDRLVLDNEVWEALFHQQLTSSICFHKFEEPPAVVLDLGCGTGAWILNAGHTWTNTQFYGFDIVPIQPDLRRVDLELSNRVTWVTGNFLEKLPFPDNFFDFIFWKRIMSAVPEDKLPRVIEEILRIMKPRAVVEIFEEDLFAPGSRKEYSYYVSDSTSKNNPSSTPRSPTVQTPGTNSITYSTSSTSHQSVPTPTEDQMACPAPELHFNSSQHQLTSKEQETPKRIGHGDFKLINIVNLSSSRSGGMVSGKSDTFKDLCENLDTCSRSKALKDTLLLPLPGGRKRSISVLQPERRLEEDQLKRYRRRSLTGQQNTVNHQFLNWEPLQALNNKQIPRTESPPVLITPISSNVRDESKGSPLSGTESARVWNSSGNVNSRKTLSLSEFQTPVAEPLNPRDHSLLERIYNEMLAARFINLNTLSVIVAQLSLYFSGVKSQASLSIAFPQKPCKDVTLESFESKRPAKREQTYHSKKEDKAPVERRSSRNDLRPSDASSLGGNGKLTEKSPSDDTCPSVPHFKMKHPNMSIDTVAAQQHKHVGSSRLKDSPTLAVNSQESAKKLFSSSPRSIKKENQLDSPKPFDIDIKSLHLHLSTRVSEILACSESMWEWVLEEQEQYHRRCEESGDKEVLLQNDSDKLLAAIRNMTRADFDQCLSRFKMDMDDKIGLDYALSHYLKMTPGLGLDQSAERKSFVAACEAWDSKNGSDQNGDDHTTERFLSRYIRVFTAFKPCL</sequence>
<name>A0A286UIW4_9AGAM</name>
<organism evidence="3 4">
    <name type="scientific">Pyrrhoderma noxium</name>
    <dbReference type="NCBI Taxonomy" id="2282107"/>
    <lineage>
        <taxon>Eukaryota</taxon>
        <taxon>Fungi</taxon>
        <taxon>Dikarya</taxon>
        <taxon>Basidiomycota</taxon>
        <taxon>Agaricomycotina</taxon>
        <taxon>Agaricomycetes</taxon>
        <taxon>Hymenochaetales</taxon>
        <taxon>Hymenochaetaceae</taxon>
        <taxon>Pyrrhoderma</taxon>
    </lineage>
</organism>
<accession>A0A286UIW4</accession>
<protein>
    <submittedName>
        <fullName evidence="3">COQ5 family methyltransferase</fullName>
    </submittedName>
</protein>
<feature type="region of interest" description="Disordered" evidence="1">
    <location>
        <begin position="427"/>
        <end position="449"/>
    </location>
</feature>
<dbReference type="EMBL" id="NBII01000004">
    <property type="protein sequence ID" value="PAV19414.1"/>
    <property type="molecule type" value="Genomic_DNA"/>
</dbReference>
<evidence type="ECO:0000313" key="4">
    <source>
        <dbReference type="Proteomes" id="UP000217199"/>
    </source>
</evidence>
<dbReference type="SUPFAM" id="SSF53335">
    <property type="entry name" value="S-adenosyl-L-methionine-dependent methyltransferases"/>
    <property type="match status" value="1"/>
</dbReference>
<dbReference type="AlphaFoldDB" id="A0A286UIW4"/>
<keyword evidence="3" id="KW-0489">Methyltransferase</keyword>
<dbReference type="Pfam" id="PF13649">
    <property type="entry name" value="Methyltransf_25"/>
    <property type="match status" value="1"/>
</dbReference>
<comment type="caution">
    <text evidence="3">The sequence shown here is derived from an EMBL/GenBank/DDBJ whole genome shotgun (WGS) entry which is preliminary data.</text>
</comment>
<feature type="compositionally biased region" description="Basic and acidic residues" evidence="1">
    <location>
        <begin position="534"/>
        <end position="568"/>
    </location>
</feature>
<dbReference type="STRING" id="2282107.A0A286UIW4"/>
<feature type="region of interest" description="Disordered" evidence="1">
    <location>
        <begin position="231"/>
        <end position="275"/>
    </location>
</feature>
<dbReference type="Gene3D" id="3.40.50.150">
    <property type="entry name" value="Vaccinia Virus protein VP39"/>
    <property type="match status" value="1"/>
</dbReference>
<dbReference type="CDD" id="cd02440">
    <property type="entry name" value="AdoMet_MTases"/>
    <property type="match status" value="1"/>
</dbReference>
<feature type="domain" description="Methyltransferase" evidence="2">
    <location>
        <begin position="113"/>
        <end position="207"/>
    </location>
</feature>
<dbReference type="InterPro" id="IPR041698">
    <property type="entry name" value="Methyltransf_25"/>
</dbReference>
<evidence type="ECO:0000313" key="3">
    <source>
        <dbReference type="EMBL" id="PAV19414.1"/>
    </source>
</evidence>
<dbReference type="Proteomes" id="UP000217199">
    <property type="component" value="Unassembled WGS sequence"/>
</dbReference>
<keyword evidence="4" id="KW-1185">Reference proteome</keyword>
<dbReference type="InterPro" id="IPR029063">
    <property type="entry name" value="SAM-dependent_MTases_sf"/>
</dbReference>
<dbReference type="GO" id="GO:0008168">
    <property type="term" value="F:methyltransferase activity"/>
    <property type="evidence" value="ECO:0007669"/>
    <property type="project" value="UniProtKB-KW"/>
</dbReference>
<feature type="region of interest" description="Disordered" evidence="1">
    <location>
        <begin position="1"/>
        <end position="40"/>
    </location>
</feature>
<feature type="compositionally biased region" description="Polar residues" evidence="1">
    <location>
        <begin position="231"/>
        <end position="253"/>
    </location>
</feature>
<feature type="compositionally biased region" description="Polar residues" evidence="1">
    <location>
        <begin position="436"/>
        <end position="449"/>
    </location>
</feature>
<evidence type="ECO:0000259" key="2">
    <source>
        <dbReference type="Pfam" id="PF13649"/>
    </source>
</evidence>
<feature type="region of interest" description="Disordered" evidence="1">
    <location>
        <begin position="534"/>
        <end position="599"/>
    </location>
</feature>
<proteinExistence type="predicted"/>
<reference evidence="3 4" key="1">
    <citation type="journal article" date="2017" name="Mol. Ecol.">
        <title>Comparative and population genomic landscape of Phellinus noxius: A hypervariable fungus causing root rot in trees.</title>
        <authorList>
            <person name="Chung C.L."/>
            <person name="Lee T.J."/>
            <person name="Akiba M."/>
            <person name="Lee H.H."/>
            <person name="Kuo T.H."/>
            <person name="Liu D."/>
            <person name="Ke H.M."/>
            <person name="Yokoi T."/>
            <person name="Roa M.B."/>
            <person name="Lu M.J."/>
            <person name="Chang Y.Y."/>
            <person name="Ann P.J."/>
            <person name="Tsai J.N."/>
            <person name="Chen C.Y."/>
            <person name="Tzean S.S."/>
            <person name="Ota Y."/>
            <person name="Hattori T."/>
            <person name="Sahashi N."/>
            <person name="Liou R.F."/>
            <person name="Kikuchi T."/>
            <person name="Tsai I.J."/>
        </authorList>
    </citation>
    <scope>NUCLEOTIDE SEQUENCE [LARGE SCALE GENOMIC DNA]</scope>
    <source>
        <strain evidence="3 4">FFPRI411160</strain>
    </source>
</reference>
<evidence type="ECO:0000256" key="1">
    <source>
        <dbReference type="SAM" id="MobiDB-lite"/>
    </source>
</evidence>
<feature type="compositionally biased region" description="Low complexity" evidence="1">
    <location>
        <begin position="254"/>
        <end position="273"/>
    </location>
</feature>
<feature type="region of interest" description="Disordered" evidence="1">
    <location>
        <begin position="610"/>
        <end position="629"/>
    </location>
</feature>